<dbReference type="InterPro" id="IPR005913">
    <property type="entry name" value="dTDP_dehydrorham_reduct"/>
</dbReference>
<dbReference type="InterPro" id="IPR029903">
    <property type="entry name" value="RmlD-like-bd"/>
</dbReference>
<reference evidence="9 10" key="1">
    <citation type="submission" date="2020-06" db="EMBL/GenBank/DDBJ databases">
        <title>Genome sequence of 2 isolates from Red Sea Mangroves.</title>
        <authorList>
            <person name="Sefrji F."/>
            <person name="Michoud G."/>
            <person name="Merlino G."/>
            <person name="Daffonchio D."/>
        </authorList>
    </citation>
    <scope>NUCLEOTIDE SEQUENCE [LARGE SCALE GENOMIC DNA]</scope>
    <source>
        <strain evidence="9 10">R1DC25</strain>
    </source>
</reference>
<feature type="domain" description="RmlD-like substrate binding" evidence="8">
    <location>
        <begin position="33"/>
        <end position="313"/>
    </location>
</feature>
<dbReference type="NCBIfam" id="TIGR01214">
    <property type="entry name" value="rmlD"/>
    <property type="match status" value="1"/>
</dbReference>
<sequence length="329" mass="34256">MTVHGIEARQRAQTAAGKDRCRTGLPTGSEAGVLVLGGSGLLGRALGAAYDMAGIWAFAPPRPVVDATDAAALATMVEALRPAIVVNAAAFTGVDAAEEHREACRAVNAGIAASLADAVAGIEGTLIHISTDFVFDGEANRPYHEYDAVAPVNWYGATKEEGERAVRASGCRHVILRTAWLHGSARRSFVSAFLDRLAAGERVDAVSDRVASPTSVDELADAITALTARLRAGRPVPSGTYHFAGKGGATPRDIALEIAAICRADPRLVNGVSAAGRDEPARRPRYAALDTGLARARLGLEPRPWQDGVRRTVGLLSGGLLSGGNGRRA</sequence>
<dbReference type="AlphaFoldDB" id="A0A7S8C195"/>
<dbReference type="SUPFAM" id="SSF51735">
    <property type="entry name" value="NAD(P)-binding Rossmann-fold domains"/>
    <property type="match status" value="1"/>
</dbReference>
<accession>A0A7S8C195</accession>
<evidence type="ECO:0000256" key="7">
    <source>
        <dbReference type="SAM" id="MobiDB-lite"/>
    </source>
</evidence>
<dbReference type="UniPathway" id="UPA00124"/>
<comment type="catalytic activity">
    <reaction evidence="5 6">
        <text>dTDP-beta-L-rhamnose + NADP(+) = dTDP-4-dehydro-beta-L-rhamnose + NADPH + H(+)</text>
        <dbReference type="Rhea" id="RHEA:21796"/>
        <dbReference type="ChEBI" id="CHEBI:15378"/>
        <dbReference type="ChEBI" id="CHEBI:57510"/>
        <dbReference type="ChEBI" id="CHEBI:57783"/>
        <dbReference type="ChEBI" id="CHEBI:58349"/>
        <dbReference type="ChEBI" id="CHEBI:62830"/>
        <dbReference type="EC" id="1.1.1.133"/>
    </reaction>
</comment>
<proteinExistence type="inferred from homology"/>
<dbReference type="Pfam" id="PF04321">
    <property type="entry name" value="RmlD_sub_bind"/>
    <property type="match status" value="1"/>
</dbReference>
<gene>
    <name evidence="9" type="primary">rfbD</name>
    <name evidence="9" type="ORF">HW532_01465</name>
</gene>
<organism evidence="9 10">
    <name type="scientific">Kaustia mangrovi</name>
    <dbReference type="NCBI Taxonomy" id="2593653"/>
    <lineage>
        <taxon>Bacteria</taxon>
        <taxon>Pseudomonadati</taxon>
        <taxon>Pseudomonadota</taxon>
        <taxon>Alphaproteobacteria</taxon>
        <taxon>Hyphomicrobiales</taxon>
        <taxon>Parvibaculaceae</taxon>
        <taxon>Kaustia</taxon>
    </lineage>
</organism>
<dbReference type="Gene3D" id="3.40.50.720">
    <property type="entry name" value="NAD(P)-binding Rossmann-like Domain"/>
    <property type="match status" value="1"/>
</dbReference>
<evidence type="ECO:0000256" key="5">
    <source>
        <dbReference type="ARBA" id="ARBA00048200"/>
    </source>
</evidence>
<comment type="pathway">
    <text evidence="1 6">Carbohydrate biosynthesis; dTDP-L-rhamnose biosynthesis.</text>
</comment>
<dbReference type="KEGG" id="kmn:HW532_01465"/>
<feature type="region of interest" description="Disordered" evidence="7">
    <location>
        <begin position="1"/>
        <end position="23"/>
    </location>
</feature>
<evidence type="ECO:0000313" key="10">
    <source>
        <dbReference type="Proteomes" id="UP000593594"/>
    </source>
</evidence>
<dbReference type="InterPro" id="IPR036291">
    <property type="entry name" value="NAD(P)-bd_dom_sf"/>
</dbReference>
<evidence type="ECO:0000256" key="3">
    <source>
        <dbReference type="ARBA" id="ARBA00012929"/>
    </source>
</evidence>
<keyword evidence="6 9" id="KW-0560">Oxidoreductase</keyword>
<dbReference type="GO" id="GO:0019305">
    <property type="term" value="P:dTDP-rhamnose biosynthetic process"/>
    <property type="evidence" value="ECO:0007669"/>
    <property type="project" value="UniProtKB-UniPathway"/>
</dbReference>
<evidence type="ECO:0000256" key="6">
    <source>
        <dbReference type="RuleBase" id="RU364082"/>
    </source>
</evidence>
<dbReference type="EMBL" id="CP058214">
    <property type="protein sequence ID" value="QPC41514.1"/>
    <property type="molecule type" value="Genomic_DNA"/>
</dbReference>
<dbReference type="GO" id="GO:0008831">
    <property type="term" value="F:dTDP-4-dehydrorhamnose reductase activity"/>
    <property type="evidence" value="ECO:0007669"/>
    <property type="project" value="UniProtKB-EC"/>
</dbReference>
<evidence type="ECO:0000259" key="8">
    <source>
        <dbReference type="Pfam" id="PF04321"/>
    </source>
</evidence>
<name>A0A7S8C195_9HYPH</name>
<protein>
    <recommendedName>
        <fullName evidence="4 6">dTDP-4-dehydrorhamnose reductase</fullName>
        <ecNumber evidence="3 6">1.1.1.133</ecNumber>
    </recommendedName>
</protein>
<evidence type="ECO:0000256" key="4">
    <source>
        <dbReference type="ARBA" id="ARBA00017099"/>
    </source>
</evidence>
<evidence type="ECO:0000313" key="9">
    <source>
        <dbReference type="EMBL" id="QPC41514.1"/>
    </source>
</evidence>
<dbReference type="PANTHER" id="PTHR10491:SF4">
    <property type="entry name" value="METHIONINE ADENOSYLTRANSFERASE 2 SUBUNIT BETA"/>
    <property type="match status" value="1"/>
</dbReference>
<feature type="compositionally biased region" description="Basic and acidic residues" evidence="7">
    <location>
        <begin position="1"/>
        <end position="10"/>
    </location>
</feature>
<dbReference type="PANTHER" id="PTHR10491">
    <property type="entry name" value="DTDP-4-DEHYDRORHAMNOSE REDUCTASE"/>
    <property type="match status" value="1"/>
</dbReference>
<dbReference type="Gene3D" id="3.90.25.10">
    <property type="entry name" value="UDP-galactose 4-epimerase, domain 1"/>
    <property type="match status" value="1"/>
</dbReference>
<evidence type="ECO:0000256" key="1">
    <source>
        <dbReference type="ARBA" id="ARBA00004781"/>
    </source>
</evidence>
<keyword evidence="6" id="KW-0521">NADP</keyword>
<evidence type="ECO:0000256" key="2">
    <source>
        <dbReference type="ARBA" id="ARBA00010944"/>
    </source>
</evidence>
<comment type="cofactor">
    <cofactor evidence="6">
        <name>Mg(2+)</name>
        <dbReference type="ChEBI" id="CHEBI:18420"/>
    </cofactor>
    <text evidence="6">Binds 1 Mg(2+) ion per monomer.</text>
</comment>
<keyword evidence="10" id="KW-1185">Reference proteome</keyword>
<comment type="function">
    <text evidence="6">Catalyzes the reduction of dTDP-6-deoxy-L-lyxo-4-hexulose to yield dTDP-L-rhamnose.</text>
</comment>
<dbReference type="EC" id="1.1.1.133" evidence="3 6"/>
<dbReference type="CDD" id="cd05254">
    <property type="entry name" value="dTDP_HR_like_SDR_e"/>
    <property type="match status" value="1"/>
</dbReference>
<dbReference type="RefSeq" id="WP_213162731.1">
    <property type="nucleotide sequence ID" value="NZ_CP058214.1"/>
</dbReference>
<dbReference type="Proteomes" id="UP000593594">
    <property type="component" value="Chromosome"/>
</dbReference>
<comment type="similarity">
    <text evidence="2 6">Belongs to the dTDP-4-dehydrorhamnose reductase family.</text>
</comment>